<evidence type="ECO:0000313" key="2">
    <source>
        <dbReference type="Proteomes" id="UP000240424"/>
    </source>
</evidence>
<dbReference type="STRING" id="1841861.GCA_900157365_03759"/>
<evidence type="ECO:0000313" key="1">
    <source>
        <dbReference type="EMBL" id="SPM43217.1"/>
    </source>
</evidence>
<organism evidence="1 2">
    <name type="scientific">Mycobacterium numidiamassiliense</name>
    <dbReference type="NCBI Taxonomy" id="1841861"/>
    <lineage>
        <taxon>Bacteria</taxon>
        <taxon>Bacillati</taxon>
        <taxon>Actinomycetota</taxon>
        <taxon>Actinomycetes</taxon>
        <taxon>Mycobacteriales</taxon>
        <taxon>Mycobacteriaceae</taxon>
        <taxon>Mycobacterium</taxon>
    </lineage>
</organism>
<reference evidence="1 2" key="1">
    <citation type="submission" date="2017-01" db="EMBL/GenBank/DDBJ databases">
        <authorList>
            <consortium name="Urmite Genomes"/>
        </authorList>
    </citation>
    <scope>NUCLEOTIDE SEQUENCE [LARGE SCALE GENOMIC DNA]</scope>
    <source>
        <strain evidence="1 2">AB215</strain>
    </source>
</reference>
<keyword evidence="2" id="KW-1185">Reference proteome</keyword>
<dbReference type="OrthoDB" id="9780430at2"/>
<dbReference type="Proteomes" id="UP000240424">
    <property type="component" value="Unassembled WGS sequence"/>
</dbReference>
<dbReference type="InterPro" id="IPR039556">
    <property type="entry name" value="ICL/PEPM"/>
</dbReference>
<dbReference type="InterPro" id="IPR015813">
    <property type="entry name" value="Pyrv/PenolPyrv_kinase-like_dom"/>
</dbReference>
<dbReference type="GO" id="GO:0016829">
    <property type="term" value="F:lyase activity"/>
    <property type="evidence" value="ECO:0007669"/>
    <property type="project" value="UniProtKB-KW"/>
</dbReference>
<dbReference type="SUPFAM" id="SSF51621">
    <property type="entry name" value="Phosphoenolpyruvate/pyruvate domain"/>
    <property type="match status" value="1"/>
</dbReference>
<dbReference type="Pfam" id="PF13714">
    <property type="entry name" value="PEP_mutase"/>
    <property type="match status" value="1"/>
</dbReference>
<dbReference type="RefSeq" id="WP_077081522.1">
    <property type="nucleotide sequence ID" value="NZ_FUEZ01000004.1"/>
</dbReference>
<gene>
    <name evidence="1" type="ORF">MNAB215_5439</name>
</gene>
<sequence>MSQQDRAARFAGLHVQGAPLVLYNIWDAGSATTLAKAGAPAVATSSWSVSEAQGYRDGEGIPVDFLTQIVGRIVDSVEVPVSADFEGGYTEDDGRLAENTLRLLDTGVVGINFEDRVVQGARLYPIDRQASRIAVIRQAADQRGVPLFINARTDLFLGQGNDPESVTDEAIDRAKAYADAGASGFFIPGLQEKSLIARISEGAPLPVNVMVMDGVPSNAQLAEIGVARISYGNAPYVDVLRSLEHGFLKLH</sequence>
<dbReference type="PANTHER" id="PTHR42905">
    <property type="entry name" value="PHOSPHOENOLPYRUVATE CARBOXYLASE"/>
    <property type="match status" value="1"/>
</dbReference>
<dbReference type="Gene3D" id="3.20.20.60">
    <property type="entry name" value="Phosphoenolpyruvate-binding domains"/>
    <property type="match status" value="1"/>
</dbReference>
<dbReference type="InterPro" id="IPR040442">
    <property type="entry name" value="Pyrv_kinase-like_dom_sf"/>
</dbReference>
<dbReference type="EMBL" id="FUEZ01000004">
    <property type="protein sequence ID" value="SPM43217.1"/>
    <property type="molecule type" value="Genomic_DNA"/>
</dbReference>
<dbReference type="CDD" id="cd00377">
    <property type="entry name" value="ICL_PEPM"/>
    <property type="match status" value="1"/>
</dbReference>
<keyword evidence="1" id="KW-0456">Lyase</keyword>
<name>A0A2U3PHG5_9MYCO</name>
<dbReference type="AlphaFoldDB" id="A0A2U3PHG5"/>
<protein>
    <submittedName>
        <fullName evidence="1">2-Methylisocitrate lyase and related enzymes, PEP mutase family</fullName>
    </submittedName>
</protein>
<accession>A0A2U3PHG5</accession>
<dbReference type="PANTHER" id="PTHR42905:SF16">
    <property type="entry name" value="CARBOXYPHOSPHONOENOLPYRUVATE PHOSPHONOMUTASE-LIKE PROTEIN (AFU_ORTHOLOGUE AFUA_5G07230)"/>
    <property type="match status" value="1"/>
</dbReference>
<proteinExistence type="predicted"/>